<protein>
    <recommendedName>
        <fullName evidence="6">RING-type domain-containing protein</fullName>
    </recommendedName>
</protein>
<dbReference type="AlphaFoldDB" id="A0AAV9ZIH9"/>
<dbReference type="InterPro" id="IPR001841">
    <property type="entry name" value="Znf_RING"/>
</dbReference>
<evidence type="ECO:0000256" key="4">
    <source>
        <dbReference type="PROSITE-ProRule" id="PRU00175"/>
    </source>
</evidence>
<organism evidence="7 8">
    <name type="scientific">Favolaschia claudopus</name>
    <dbReference type="NCBI Taxonomy" id="2862362"/>
    <lineage>
        <taxon>Eukaryota</taxon>
        <taxon>Fungi</taxon>
        <taxon>Dikarya</taxon>
        <taxon>Basidiomycota</taxon>
        <taxon>Agaricomycotina</taxon>
        <taxon>Agaricomycetes</taxon>
        <taxon>Agaricomycetidae</taxon>
        <taxon>Agaricales</taxon>
        <taxon>Marasmiineae</taxon>
        <taxon>Mycenaceae</taxon>
        <taxon>Favolaschia</taxon>
    </lineage>
</organism>
<evidence type="ECO:0000259" key="6">
    <source>
        <dbReference type="PROSITE" id="PS50089"/>
    </source>
</evidence>
<dbReference type="InterPro" id="IPR013083">
    <property type="entry name" value="Znf_RING/FYVE/PHD"/>
</dbReference>
<dbReference type="CDD" id="cd16449">
    <property type="entry name" value="RING-HC"/>
    <property type="match status" value="1"/>
</dbReference>
<accession>A0AAV9ZIH9</accession>
<feature type="domain" description="RING-type" evidence="6">
    <location>
        <begin position="187"/>
        <end position="225"/>
    </location>
</feature>
<keyword evidence="2 4" id="KW-0863">Zinc-finger</keyword>
<evidence type="ECO:0000313" key="7">
    <source>
        <dbReference type="EMBL" id="KAK6984016.1"/>
    </source>
</evidence>
<comment type="caution">
    <text evidence="7">The sequence shown here is derived from an EMBL/GenBank/DDBJ whole genome shotgun (WGS) entry which is preliminary data.</text>
</comment>
<evidence type="ECO:0000256" key="1">
    <source>
        <dbReference type="ARBA" id="ARBA00022723"/>
    </source>
</evidence>
<evidence type="ECO:0000256" key="2">
    <source>
        <dbReference type="ARBA" id="ARBA00022771"/>
    </source>
</evidence>
<feature type="region of interest" description="Disordered" evidence="5">
    <location>
        <begin position="1"/>
        <end position="85"/>
    </location>
</feature>
<feature type="compositionally biased region" description="Basic residues" evidence="5">
    <location>
        <begin position="1"/>
        <end position="15"/>
    </location>
</feature>
<keyword evidence="1" id="KW-0479">Metal-binding</keyword>
<evidence type="ECO:0000313" key="8">
    <source>
        <dbReference type="Proteomes" id="UP001362999"/>
    </source>
</evidence>
<dbReference type="InterPro" id="IPR017907">
    <property type="entry name" value="Znf_RING_CS"/>
</dbReference>
<reference evidence="7 8" key="1">
    <citation type="journal article" date="2024" name="J Genomics">
        <title>Draft genome sequencing and assembly of Favolaschia claudopus CIRM-BRFM 2984 isolated from oak limbs.</title>
        <authorList>
            <person name="Navarro D."/>
            <person name="Drula E."/>
            <person name="Chaduli D."/>
            <person name="Cazenave R."/>
            <person name="Ahrendt S."/>
            <person name="Wang J."/>
            <person name="Lipzen A."/>
            <person name="Daum C."/>
            <person name="Barry K."/>
            <person name="Grigoriev I.V."/>
            <person name="Favel A."/>
            <person name="Rosso M.N."/>
            <person name="Martin F."/>
        </authorList>
    </citation>
    <scope>NUCLEOTIDE SEQUENCE [LARGE SCALE GENOMIC DNA]</scope>
    <source>
        <strain evidence="7 8">CIRM-BRFM 2984</strain>
    </source>
</reference>
<dbReference type="PANTHER" id="PTHR23327">
    <property type="entry name" value="RING FINGER PROTEIN 127"/>
    <property type="match status" value="1"/>
</dbReference>
<dbReference type="Pfam" id="PF00097">
    <property type="entry name" value="zf-C3HC4"/>
    <property type="match status" value="1"/>
</dbReference>
<feature type="compositionally biased region" description="Low complexity" evidence="5">
    <location>
        <begin position="105"/>
        <end position="128"/>
    </location>
</feature>
<feature type="region of interest" description="Disordered" evidence="5">
    <location>
        <begin position="105"/>
        <end position="139"/>
    </location>
</feature>
<gene>
    <name evidence="7" type="ORF">R3P38DRAFT_3375541</name>
</gene>
<dbReference type="EMBL" id="JAWWNJ010000143">
    <property type="protein sequence ID" value="KAK6984016.1"/>
    <property type="molecule type" value="Genomic_DNA"/>
</dbReference>
<dbReference type="Gene3D" id="3.30.40.10">
    <property type="entry name" value="Zinc/RING finger domain, C3HC4 (zinc finger)"/>
    <property type="match status" value="1"/>
</dbReference>
<keyword evidence="3" id="KW-0862">Zinc</keyword>
<dbReference type="GO" id="GO:0008270">
    <property type="term" value="F:zinc ion binding"/>
    <property type="evidence" value="ECO:0007669"/>
    <property type="project" value="UniProtKB-KW"/>
</dbReference>
<evidence type="ECO:0000256" key="5">
    <source>
        <dbReference type="SAM" id="MobiDB-lite"/>
    </source>
</evidence>
<feature type="non-terminal residue" evidence="7">
    <location>
        <position position="278"/>
    </location>
</feature>
<dbReference type="PROSITE" id="PS50089">
    <property type="entry name" value="ZF_RING_2"/>
    <property type="match status" value="1"/>
</dbReference>
<sequence length="278" mass="30916">MPKSKKNAPTKKKAPSRSPRSKEKTRAPSESSEEDPDETIRLKWLPVPPPGWRFDFNPNGPRNSDKSAPLVLIDHDDEDEEVLANTQEEFEAGLASGPVTARSTAVASSASASASARTSQPAPSSSRSRNQQTPPQPVPMTIKEHFERYGSLTHEAKTAVPEDFIIGRRPRTYRELPDTEDNHPFKCPICLHLKTHPVLALCGHMFCALCIRSCLRNSFECPMCKTVMLTAPIAVPVINSMIDAKFSSAEYPVKYSINWYNLPNTCLISLHRILSTTY</sequence>
<name>A0AAV9ZIH9_9AGAR</name>
<dbReference type="Proteomes" id="UP001362999">
    <property type="component" value="Unassembled WGS sequence"/>
</dbReference>
<dbReference type="InterPro" id="IPR018957">
    <property type="entry name" value="Znf_C3HC4_RING-type"/>
</dbReference>
<dbReference type="SMART" id="SM00184">
    <property type="entry name" value="RING"/>
    <property type="match status" value="1"/>
</dbReference>
<proteinExistence type="predicted"/>
<keyword evidence="8" id="KW-1185">Reference proteome</keyword>
<evidence type="ECO:0000256" key="3">
    <source>
        <dbReference type="ARBA" id="ARBA00022833"/>
    </source>
</evidence>
<dbReference type="SUPFAM" id="SSF57850">
    <property type="entry name" value="RING/U-box"/>
    <property type="match status" value="1"/>
</dbReference>
<dbReference type="PROSITE" id="PS00518">
    <property type="entry name" value="ZF_RING_1"/>
    <property type="match status" value="1"/>
</dbReference>